<keyword evidence="4" id="KW-1185">Reference proteome</keyword>
<dbReference type="InterPro" id="IPR001810">
    <property type="entry name" value="F-box_dom"/>
</dbReference>
<dbReference type="Proteomes" id="UP000265515">
    <property type="component" value="Unassembled WGS sequence"/>
</dbReference>
<feature type="compositionally biased region" description="Gly residues" evidence="1">
    <location>
        <begin position="97"/>
        <end position="107"/>
    </location>
</feature>
<dbReference type="OrthoDB" id="1935961at2759"/>
<organism evidence="3 4">
    <name type="scientific">Chara braunii</name>
    <name type="common">Braun's stonewort</name>
    <dbReference type="NCBI Taxonomy" id="69332"/>
    <lineage>
        <taxon>Eukaryota</taxon>
        <taxon>Viridiplantae</taxon>
        <taxon>Streptophyta</taxon>
        <taxon>Charophyceae</taxon>
        <taxon>Charales</taxon>
        <taxon>Characeae</taxon>
        <taxon>Chara</taxon>
    </lineage>
</organism>
<proteinExistence type="predicted"/>
<name>A0A388KTS9_CHABU</name>
<dbReference type="AlphaFoldDB" id="A0A388KTS9"/>
<sequence>MSSTEALSTVIDSAASSAPLKFKRSAGSPSRLRAFGVMKEGGGAEEGGRSAIAYSSKYQKGLGGTVVERSTEVSASARSDADGGGGSRDADVIVLSVGGGGGGGGGEKGGEKGVTQSTREGRDGRGANRISRLGREGSGGGVGRGGLGRGTPTGRPVEKDDDVGHVRASDNQGGVSLRNASGDACGSEEDDSTTNVMAASRGASSASEAEPIVGAGNRRCYRSTLDSLSPELKAAIFKYLPVPDLCRMSEVNRYYRRLCSSDPLWEWRAVKMGVCKAAEERSWMWNYMAAVLGVIHAKTFDDSNSDRMVELRGDIWIGDPVHIFFTGEANKNRWKNEFLRILDALDNSDVILTYRGIASGVIQTRWGEGAYPATRRRKHLGDIFSSSGLIAVVPRPLLRILERENGKPTPEKSGILVRGVNGRICTSRDGDFMITANNPAKGVVQQIGDNLEMHVCVDVLVTTGGFWTVDSDDDDDDDEDNEDYDAFADSSDELLYGPGGAGAGSGCGEGPASEKGRCEGAKEASMELCLTSQSEHRSHLSPFPRRELLTWKGHNAGLHCNWRRVEGREAGLEERSVSSHGKRHQRLPEEAKEGS</sequence>
<gene>
    <name evidence="3" type="ORF">CBR_g16798</name>
</gene>
<feature type="compositionally biased region" description="Gly residues" evidence="1">
    <location>
        <begin position="136"/>
        <end position="151"/>
    </location>
</feature>
<feature type="region of interest" description="Disordered" evidence="1">
    <location>
        <begin position="570"/>
        <end position="595"/>
    </location>
</feature>
<evidence type="ECO:0000256" key="1">
    <source>
        <dbReference type="SAM" id="MobiDB-lite"/>
    </source>
</evidence>
<dbReference type="Gene3D" id="1.20.1280.50">
    <property type="match status" value="1"/>
</dbReference>
<evidence type="ECO:0000313" key="4">
    <source>
        <dbReference type="Proteomes" id="UP000265515"/>
    </source>
</evidence>
<comment type="caution">
    <text evidence="3">The sequence shown here is derived from an EMBL/GenBank/DDBJ whole genome shotgun (WGS) entry which is preliminary data.</text>
</comment>
<feature type="domain" description="F-box" evidence="2">
    <location>
        <begin position="222"/>
        <end position="268"/>
    </location>
</feature>
<dbReference type="SUPFAM" id="SSF81383">
    <property type="entry name" value="F-box domain"/>
    <property type="match status" value="1"/>
</dbReference>
<dbReference type="Gramene" id="GBG73456">
    <property type="protein sequence ID" value="GBG73456"/>
    <property type="gene ID" value="CBR_g16798"/>
</dbReference>
<feature type="compositionally biased region" description="Basic and acidic residues" evidence="1">
    <location>
        <begin position="586"/>
        <end position="595"/>
    </location>
</feature>
<dbReference type="PROSITE" id="PS50181">
    <property type="entry name" value="FBOX"/>
    <property type="match status" value="1"/>
</dbReference>
<dbReference type="Pfam" id="PF12937">
    <property type="entry name" value="F-box-like"/>
    <property type="match status" value="1"/>
</dbReference>
<dbReference type="InterPro" id="IPR036047">
    <property type="entry name" value="F-box-like_dom_sf"/>
</dbReference>
<reference evidence="3 4" key="1">
    <citation type="journal article" date="2018" name="Cell">
        <title>The Chara Genome: Secondary Complexity and Implications for Plant Terrestrialization.</title>
        <authorList>
            <person name="Nishiyama T."/>
            <person name="Sakayama H."/>
            <person name="Vries J.D."/>
            <person name="Buschmann H."/>
            <person name="Saint-Marcoux D."/>
            <person name="Ullrich K.K."/>
            <person name="Haas F.B."/>
            <person name="Vanderstraeten L."/>
            <person name="Becker D."/>
            <person name="Lang D."/>
            <person name="Vosolsobe S."/>
            <person name="Rombauts S."/>
            <person name="Wilhelmsson P.K.I."/>
            <person name="Janitza P."/>
            <person name="Kern R."/>
            <person name="Heyl A."/>
            <person name="Rumpler F."/>
            <person name="Villalobos L.I.A.C."/>
            <person name="Clay J.M."/>
            <person name="Skokan R."/>
            <person name="Toyoda A."/>
            <person name="Suzuki Y."/>
            <person name="Kagoshima H."/>
            <person name="Schijlen E."/>
            <person name="Tajeshwar N."/>
            <person name="Catarino B."/>
            <person name="Hetherington A.J."/>
            <person name="Saltykova A."/>
            <person name="Bonnot C."/>
            <person name="Breuninger H."/>
            <person name="Symeonidi A."/>
            <person name="Radhakrishnan G.V."/>
            <person name="Van Nieuwerburgh F."/>
            <person name="Deforce D."/>
            <person name="Chang C."/>
            <person name="Karol K.G."/>
            <person name="Hedrich R."/>
            <person name="Ulvskov P."/>
            <person name="Glockner G."/>
            <person name="Delwiche C.F."/>
            <person name="Petrasek J."/>
            <person name="Van de Peer Y."/>
            <person name="Friml J."/>
            <person name="Beilby M."/>
            <person name="Dolan L."/>
            <person name="Kohara Y."/>
            <person name="Sugano S."/>
            <person name="Fujiyama A."/>
            <person name="Delaux P.-M."/>
            <person name="Quint M."/>
            <person name="TheiBen G."/>
            <person name="Hagemann M."/>
            <person name="Harholt J."/>
            <person name="Dunand C."/>
            <person name="Zachgo S."/>
            <person name="Langdale J."/>
            <person name="Maumus F."/>
            <person name="Straeten D.V.D."/>
            <person name="Gould S.B."/>
            <person name="Rensing S.A."/>
        </authorList>
    </citation>
    <scope>NUCLEOTIDE SEQUENCE [LARGE SCALE GENOMIC DNA]</scope>
    <source>
        <strain evidence="3 4">S276</strain>
    </source>
</reference>
<protein>
    <recommendedName>
        <fullName evidence="2">F-box domain-containing protein</fullName>
    </recommendedName>
</protein>
<feature type="region of interest" description="Disordered" evidence="1">
    <location>
        <begin position="61"/>
        <end position="203"/>
    </location>
</feature>
<feature type="compositionally biased region" description="Basic and acidic residues" evidence="1">
    <location>
        <begin position="156"/>
        <end position="168"/>
    </location>
</feature>
<dbReference type="EMBL" id="BFEA01000184">
    <property type="protein sequence ID" value="GBG73456.1"/>
    <property type="molecule type" value="Genomic_DNA"/>
</dbReference>
<evidence type="ECO:0000259" key="2">
    <source>
        <dbReference type="PROSITE" id="PS50181"/>
    </source>
</evidence>
<accession>A0A388KTS9</accession>
<evidence type="ECO:0000313" key="3">
    <source>
        <dbReference type="EMBL" id="GBG73456.1"/>
    </source>
</evidence>